<evidence type="ECO:0000313" key="3">
    <source>
        <dbReference type="EMBL" id="MBB4985115.1"/>
    </source>
</evidence>
<dbReference type="SUPFAM" id="SSF69318">
    <property type="entry name" value="Integrin alpha N-terminal domain"/>
    <property type="match status" value="1"/>
</dbReference>
<keyword evidence="4" id="KW-1185">Reference proteome</keyword>
<evidence type="ECO:0000313" key="4">
    <source>
        <dbReference type="Proteomes" id="UP000582643"/>
    </source>
</evidence>
<dbReference type="Proteomes" id="UP000582643">
    <property type="component" value="Unassembled WGS sequence"/>
</dbReference>
<feature type="compositionally biased region" description="Low complexity" evidence="1">
    <location>
        <begin position="248"/>
        <end position="286"/>
    </location>
</feature>
<organism evidence="3 4">
    <name type="scientific">Streptomyces nymphaeiformis</name>
    <dbReference type="NCBI Taxonomy" id="2663842"/>
    <lineage>
        <taxon>Bacteria</taxon>
        <taxon>Bacillati</taxon>
        <taxon>Actinomycetota</taxon>
        <taxon>Actinomycetes</taxon>
        <taxon>Kitasatosporales</taxon>
        <taxon>Streptomycetaceae</taxon>
        <taxon>Streptomyces</taxon>
    </lineage>
</organism>
<feature type="region of interest" description="Disordered" evidence="1">
    <location>
        <begin position="246"/>
        <end position="291"/>
    </location>
</feature>
<gene>
    <name evidence="3" type="ORF">GGE06_006065</name>
</gene>
<dbReference type="GO" id="GO:0005975">
    <property type="term" value="P:carbohydrate metabolic process"/>
    <property type="evidence" value="ECO:0007669"/>
    <property type="project" value="UniProtKB-ARBA"/>
</dbReference>
<feature type="signal peptide" evidence="2">
    <location>
        <begin position="1"/>
        <end position="27"/>
    </location>
</feature>
<proteinExistence type="predicted"/>
<reference evidence="3 4" key="1">
    <citation type="submission" date="2020-08" db="EMBL/GenBank/DDBJ databases">
        <title>Genomic Encyclopedia of Type Strains, Phase III (KMG-III): the genomes of soil and plant-associated and newly described type strains.</title>
        <authorList>
            <person name="Whitman W."/>
        </authorList>
    </citation>
    <scope>NUCLEOTIDE SEQUENCE [LARGE SCALE GENOMIC DNA]</scope>
    <source>
        <strain evidence="3 4">SFB5A</strain>
    </source>
</reference>
<dbReference type="Gene3D" id="2.60.40.10">
    <property type="entry name" value="Immunoglobulins"/>
    <property type="match status" value="1"/>
</dbReference>
<feature type="region of interest" description="Disordered" evidence="1">
    <location>
        <begin position="631"/>
        <end position="650"/>
    </location>
</feature>
<evidence type="ECO:0000256" key="1">
    <source>
        <dbReference type="SAM" id="MobiDB-lite"/>
    </source>
</evidence>
<keyword evidence="2" id="KW-0732">Signal</keyword>
<dbReference type="InterPro" id="IPR013783">
    <property type="entry name" value="Ig-like_fold"/>
</dbReference>
<feature type="chain" id="PRO_5031155774" evidence="2">
    <location>
        <begin position="28"/>
        <end position="1126"/>
    </location>
</feature>
<sequence>MSTTRSRRGRRSIALAIAASMAWPVSAAVALPETSTTVNTAGETAGETTAPEAEFEKTAFATAARTGQRVEIIDRREETAEFFANPDGSTTRRSYATPKWTRFDGHWRQTDTKLIKKSDGSIAPTAPAFSIAFSGGGSQPLATMVKHGKKLALSWPGPLPEPVINGDTVTYRSVLPGVDLKLMAEVDGFAQHLVVNTPEAAANPALRSIELGLQTDGVTLTETADHKLLAKDEAGETVFSAPAPKMWEQPAAAPEEQQPAAAGMSAMMASAEASESETPSSAPVSADVSGNTLTLAPDPGLLATADQFPLIIDPRFSGGSREKWAVVYSATPSAAYPNGTGWNSSTPADEPRVGFNGTGDTRSFFAMDTNGLQGATITGARFAVIETHTWSCTPSVAGPTELWSAKDITTTPTWNSQGSYWGSKLDSGSFAGGNDTYCPGDLGHDFSSAALTTYVQQAANNSWDPLAFGLRVPDSYLGDVNSFKRFRNNPVLEVDYNFKPTVDASAAYEGSWVPSGDGNKPVPCGTAIGNSGIALTAKVTDRDGGQVKAVFVVKNSNGTVISFSPNVNYQWVTSGKQASATMPSKNLVNGTYTWSVYAVDGEGPDSAPTATCSFTVDSYFPKIPVAVLNTDGSAADEDGTTKNLDGSTRPRDLYPARKPVTLRLTHPTADVVGYCWSDHYVSVDNGRCSNGTWVNAGTDANNTATITFTPATYPYSTLYAVAYDAADNHSPVDGGYEEKQLSTTKSEMVYEPGINPTTLGAYPHDRRGDLNGDGYADFVATDTDGKLSLYAGNGTLGTPAAGKIVGTGGWSGSLIAHGGDLQSLINSNEGPDGYEDFVVRLLLKDDDGKYRYHLFVYPGNGMGSPWVYARQEIAHSTQDDWLGLRQIVLPGNIDGKPGNDLITVECLWDDSDKRTNCVNAELLLYSGKAAADGSQDQTGPFSAEPTTLGTGGWRDFTNLAVDDINGDGVGDLVGREPATGKLWLYPGKLTGTCPGCTLSFPFADRKEYGSGGWTQRPYLTSPGNIQGTVNDAEFLYKEPDAGPDSPGTLYKFKQFTPTVGQEQGDIWATTPADPDTPVEYIDGSGNLTSRLCPTGCLLTYPGGSTWHGTPRLAGTAGWATVITGIF</sequence>
<dbReference type="InterPro" id="IPR028994">
    <property type="entry name" value="Integrin_alpha_N"/>
</dbReference>
<protein>
    <submittedName>
        <fullName evidence="3">Uncharacterized protein</fullName>
    </submittedName>
</protein>
<dbReference type="EMBL" id="JACHJY010000009">
    <property type="protein sequence ID" value="MBB4985115.1"/>
    <property type="molecule type" value="Genomic_DNA"/>
</dbReference>
<name>A0A7W7XEC1_9ACTN</name>
<evidence type="ECO:0000256" key="2">
    <source>
        <dbReference type="SAM" id="SignalP"/>
    </source>
</evidence>
<accession>A0A7W7XEC1</accession>
<dbReference type="AlphaFoldDB" id="A0A7W7XEC1"/>
<dbReference type="RefSeq" id="WP_184932294.1">
    <property type="nucleotide sequence ID" value="NZ_JACHJY010000009.1"/>
</dbReference>
<comment type="caution">
    <text evidence="3">The sequence shown here is derived from an EMBL/GenBank/DDBJ whole genome shotgun (WGS) entry which is preliminary data.</text>
</comment>